<dbReference type="EMBL" id="CP013264">
    <property type="protein sequence ID" value="ALR20401.1"/>
    <property type="molecule type" value="Genomic_DNA"/>
</dbReference>
<organism evidence="2 3">
    <name type="scientific">Sphingobium baderi</name>
    <dbReference type="NCBI Taxonomy" id="1332080"/>
    <lineage>
        <taxon>Bacteria</taxon>
        <taxon>Pseudomonadati</taxon>
        <taxon>Pseudomonadota</taxon>
        <taxon>Alphaproteobacteria</taxon>
        <taxon>Sphingomonadales</taxon>
        <taxon>Sphingomonadaceae</taxon>
        <taxon>Sphingobium</taxon>
    </lineage>
</organism>
<dbReference type="InterPro" id="IPR032710">
    <property type="entry name" value="NTF2-like_dom_sf"/>
</dbReference>
<name>A0A0S3EYC0_9SPHN</name>
<protein>
    <recommendedName>
        <fullName evidence="1">SnoaL-like domain-containing protein</fullName>
    </recommendedName>
</protein>
<evidence type="ECO:0000259" key="1">
    <source>
        <dbReference type="Pfam" id="PF12680"/>
    </source>
</evidence>
<sequence>MSFETEQDGETLAHRFFDAISAGDSALVSSLATTGCVIWHNYDGLDKPFSQMVPKLAAFREALAEFVYAERDYMSLPDGALALHTLHGVRPDGIGVDVTVAVRLRCIDGRIHRIEEYVNPAALAPLTGPEKDTSQS</sequence>
<evidence type="ECO:0000313" key="2">
    <source>
        <dbReference type="EMBL" id="ALR20401.1"/>
    </source>
</evidence>
<dbReference type="OrthoDB" id="7207122at2"/>
<proteinExistence type="predicted"/>
<dbReference type="InterPro" id="IPR037401">
    <property type="entry name" value="SnoaL-like"/>
</dbReference>
<keyword evidence="3" id="KW-1185">Reference proteome</keyword>
<dbReference type="SUPFAM" id="SSF54427">
    <property type="entry name" value="NTF2-like"/>
    <property type="match status" value="1"/>
</dbReference>
<dbReference type="KEGG" id="sbd:ATN00_08855"/>
<dbReference type="RefSeq" id="WP_062064031.1">
    <property type="nucleotide sequence ID" value="NZ_CP013264.1"/>
</dbReference>
<dbReference type="STRING" id="1332080.ATN00_08855"/>
<dbReference type="Gene3D" id="3.10.450.50">
    <property type="match status" value="1"/>
</dbReference>
<accession>A0A0S3EYC0</accession>
<dbReference type="Pfam" id="PF12680">
    <property type="entry name" value="SnoaL_2"/>
    <property type="match status" value="1"/>
</dbReference>
<reference evidence="2 3" key="1">
    <citation type="submission" date="2015-11" db="EMBL/GenBank/DDBJ databases">
        <title>A Two-component Flavoprotein Monooxygenase System MeaXY Responsible for para-Hydroxylation of 2-Methyl-6-ethylaniline and 2,6-Diethylaniline in Sphingobium baderi DE-13.</title>
        <authorList>
            <person name="Cheng M."/>
            <person name="Meng Q."/>
            <person name="Yang Y."/>
            <person name="Chu C."/>
            <person name="Yan X."/>
            <person name="He J."/>
            <person name="Li S."/>
        </authorList>
    </citation>
    <scope>NUCLEOTIDE SEQUENCE [LARGE SCALE GENOMIC DNA]</scope>
    <source>
        <strain evidence="2 3">DE-13</strain>
    </source>
</reference>
<dbReference type="Proteomes" id="UP000056968">
    <property type="component" value="Chromosome"/>
</dbReference>
<dbReference type="AlphaFoldDB" id="A0A0S3EYC0"/>
<gene>
    <name evidence="2" type="ORF">ATN00_08855</name>
</gene>
<evidence type="ECO:0000313" key="3">
    <source>
        <dbReference type="Proteomes" id="UP000056968"/>
    </source>
</evidence>
<feature type="domain" description="SnoaL-like" evidence="1">
    <location>
        <begin position="14"/>
        <end position="113"/>
    </location>
</feature>